<evidence type="ECO:0000256" key="2">
    <source>
        <dbReference type="ARBA" id="ARBA00022723"/>
    </source>
</evidence>
<dbReference type="OrthoDB" id="9801445at2"/>
<evidence type="ECO:0000256" key="1">
    <source>
        <dbReference type="ARBA" id="ARBA00001947"/>
    </source>
</evidence>
<comment type="cofactor">
    <cofactor evidence="1">
        <name>Zn(2+)</name>
        <dbReference type="ChEBI" id="CHEBI:29105"/>
    </cofactor>
</comment>
<dbReference type="GO" id="GO:0009231">
    <property type="term" value="P:riboflavin biosynthetic process"/>
    <property type="evidence" value="ECO:0007669"/>
    <property type="project" value="TreeGrafter"/>
</dbReference>
<dbReference type="Gene3D" id="3.40.50.10310">
    <property type="entry name" value="Creatininase"/>
    <property type="match status" value="1"/>
</dbReference>
<evidence type="ECO:0000313" key="6">
    <source>
        <dbReference type="EMBL" id="ADK86529.1"/>
    </source>
</evidence>
<dbReference type="InterPro" id="IPR024087">
    <property type="entry name" value="Creatininase-like_sf"/>
</dbReference>
<dbReference type="eggNOG" id="COG1402">
    <property type="taxonomic scope" value="Bacteria"/>
</dbReference>
<reference evidence="6 7" key="1">
    <citation type="journal article" date="2010" name="Stand. Genomic Sci.">
        <title>Complete genome sequence of Desulfarculus baarsii type strain (2st14).</title>
        <authorList>
            <person name="Sun H."/>
            <person name="Spring S."/>
            <person name="Lapidus A."/>
            <person name="Davenport K."/>
            <person name="Del Rio T.G."/>
            <person name="Tice H."/>
            <person name="Nolan M."/>
            <person name="Copeland A."/>
            <person name="Cheng J.F."/>
            <person name="Lucas S."/>
            <person name="Tapia R."/>
            <person name="Goodwin L."/>
            <person name="Pitluck S."/>
            <person name="Ivanova N."/>
            <person name="Pagani I."/>
            <person name="Mavromatis K."/>
            <person name="Ovchinnikova G."/>
            <person name="Pati A."/>
            <person name="Chen A."/>
            <person name="Palaniappan K."/>
            <person name="Hauser L."/>
            <person name="Chang Y.J."/>
            <person name="Jeffries C.D."/>
            <person name="Detter J.C."/>
            <person name="Han C."/>
            <person name="Rohde M."/>
            <person name="Brambilla E."/>
            <person name="Goker M."/>
            <person name="Woyke T."/>
            <person name="Bristow J."/>
            <person name="Eisen J.A."/>
            <person name="Markowitz V."/>
            <person name="Hugenholtz P."/>
            <person name="Kyrpides N.C."/>
            <person name="Klenk H.P."/>
            <person name="Land M."/>
        </authorList>
    </citation>
    <scope>NUCLEOTIDE SEQUENCE [LARGE SCALE GENOMIC DNA]</scope>
    <source>
        <strain evidence="7">ATCC 33931 / DSM 2075 / LMG 7858 / VKM B-1802 / 2st14</strain>
    </source>
</reference>
<protein>
    <submittedName>
        <fullName evidence="6">Creatininase</fullName>
    </submittedName>
</protein>
<dbReference type="GO" id="GO:0046872">
    <property type="term" value="F:metal ion binding"/>
    <property type="evidence" value="ECO:0007669"/>
    <property type="project" value="UniProtKB-KW"/>
</dbReference>
<keyword evidence="2" id="KW-0479">Metal-binding</keyword>
<sequence length="240" mass="25340">MLMHELTMPGFVQQRRQVEAAILPIGVMEQHGPHLPLGLDAMHALALAQAAAAIEPCFVLPPLFYGICRSTANHPGTIGISGDALRAVLHDIGQGVWSQGIRCLCLLTGHAGGTHQSALIEAGERLLTSTGLQVATVCVLDLLAEARPILQCPGDSHAGEVETSLAMHLWPGLVQGSAAEEYPSFPRFRLVRDKRAHWPGGVWGDPTKASAEKGRLILEAEAKALAALVAELLAAAQEGA</sequence>
<dbReference type="PANTHER" id="PTHR35005:SF1">
    <property type="entry name" value="2-AMINO-5-FORMYLAMINO-6-RIBOSYLAMINOPYRIMIDIN-4(3H)-ONE 5'-MONOPHOSPHATE DEFORMYLASE"/>
    <property type="match status" value="1"/>
</dbReference>
<evidence type="ECO:0000256" key="3">
    <source>
        <dbReference type="ARBA" id="ARBA00022801"/>
    </source>
</evidence>
<keyword evidence="7" id="KW-1185">Reference proteome</keyword>
<gene>
    <name evidence="6" type="ordered locus">Deba_3176</name>
</gene>
<dbReference type="EMBL" id="CP002085">
    <property type="protein sequence ID" value="ADK86529.1"/>
    <property type="molecule type" value="Genomic_DNA"/>
</dbReference>
<evidence type="ECO:0000256" key="5">
    <source>
        <dbReference type="ARBA" id="ARBA00024029"/>
    </source>
</evidence>
<keyword evidence="3" id="KW-0378">Hydrolase</keyword>
<dbReference type="RefSeq" id="WP_013259965.1">
    <property type="nucleotide sequence ID" value="NC_014365.1"/>
</dbReference>
<evidence type="ECO:0000313" key="7">
    <source>
        <dbReference type="Proteomes" id="UP000009047"/>
    </source>
</evidence>
<name>E1QLU4_DESB2</name>
<dbReference type="InterPro" id="IPR003785">
    <property type="entry name" value="Creatininase/forma_Hydrolase"/>
</dbReference>
<dbReference type="Proteomes" id="UP000009047">
    <property type="component" value="Chromosome"/>
</dbReference>
<dbReference type="STRING" id="644282.Deba_3176"/>
<dbReference type="Pfam" id="PF02633">
    <property type="entry name" value="Creatininase"/>
    <property type="match status" value="1"/>
</dbReference>
<proteinExistence type="inferred from homology"/>
<keyword evidence="4" id="KW-0862">Zinc</keyword>
<dbReference type="HOGENOM" id="CLU_055029_3_1_7"/>
<dbReference type="SUPFAM" id="SSF102215">
    <property type="entry name" value="Creatininase"/>
    <property type="match status" value="1"/>
</dbReference>
<accession>E1QLU4</accession>
<organism evidence="6 7">
    <name type="scientific">Desulfarculus baarsii (strain ATCC 33931 / DSM 2075 / LMG 7858 / VKM B-1802 / 2st14)</name>
    <dbReference type="NCBI Taxonomy" id="644282"/>
    <lineage>
        <taxon>Bacteria</taxon>
        <taxon>Pseudomonadati</taxon>
        <taxon>Thermodesulfobacteriota</taxon>
        <taxon>Desulfarculia</taxon>
        <taxon>Desulfarculales</taxon>
        <taxon>Desulfarculaceae</taxon>
        <taxon>Desulfarculus</taxon>
    </lineage>
</organism>
<dbReference type="PANTHER" id="PTHR35005">
    <property type="entry name" value="3-DEHYDRO-SCYLLO-INOSOSE HYDROLASE"/>
    <property type="match status" value="1"/>
</dbReference>
<dbReference type="GO" id="GO:0016811">
    <property type="term" value="F:hydrolase activity, acting on carbon-nitrogen (but not peptide) bonds, in linear amides"/>
    <property type="evidence" value="ECO:0007669"/>
    <property type="project" value="TreeGrafter"/>
</dbReference>
<comment type="similarity">
    <text evidence="5">Belongs to the creatininase superfamily.</text>
</comment>
<evidence type="ECO:0000256" key="4">
    <source>
        <dbReference type="ARBA" id="ARBA00022833"/>
    </source>
</evidence>
<dbReference type="AlphaFoldDB" id="E1QLU4"/>
<dbReference type="KEGG" id="dbr:Deba_3176"/>